<dbReference type="PIRSF" id="PIRSF030140">
    <property type="entry name" value="UCP030140"/>
    <property type="match status" value="1"/>
</dbReference>
<dbReference type="STRING" id="273035.SKUN_00544"/>
<proteinExistence type="predicted"/>
<evidence type="ECO:0000313" key="1">
    <source>
        <dbReference type="EMBL" id="ALA97439.1"/>
    </source>
</evidence>
<dbReference type="CDD" id="cd11527">
    <property type="entry name" value="NTP-PPase_dUTPase"/>
    <property type="match status" value="1"/>
</dbReference>
<organism evidence="1 2">
    <name type="scientific">Spiroplasma kunkelii CR2-3x</name>
    <dbReference type="NCBI Taxonomy" id="273035"/>
    <lineage>
        <taxon>Bacteria</taxon>
        <taxon>Bacillati</taxon>
        <taxon>Mycoplasmatota</taxon>
        <taxon>Mollicutes</taxon>
        <taxon>Entomoplasmatales</taxon>
        <taxon>Spiroplasmataceae</taxon>
        <taxon>Spiroplasma</taxon>
    </lineage>
</organism>
<dbReference type="Gene3D" id="1.10.4010.10">
    <property type="entry name" value="Type II deoxyuridine triphosphatase"/>
    <property type="match status" value="1"/>
</dbReference>
<dbReference type="RefSeq" id="WP_053390722.1">
    <property type="nucleotide sequence ID" value="NZ_CP010899.1"/>
</dbReference>
<dbReference type="AlphaFoldDB" id="A0A0K2JFR9"/>
<reference evidence="1 2" key="1">
    <citation type="journal article" date="2015" name="Genome Announc.">
        <title>Complete Genome Sequence of Spiroplasma kunkelii Strain CR2-3x, Causal Agent of Corn Stunt Disease in Zea mays L.</title>
        <authorList>
            <person name="Davis R.E."/>
            <person name="Shao J."/>
            <person name="Dally E.L."/>
            <person name="Zhao Y."/>
            <person name="Gasparich G.E."/>
            <person name="Gaynor B.J."/>
            <person name="Athey J.C."/>
            <person name="Harrison N.A."/>
            <person name="Donofrio N."/>
        </authorList>
    </citation>
    <scope>NUCLEOTIDE SEQUENCE [LARGE SCALE GENOMIC DNA]</scope>
    <source>
        <strain evidence="1 2">CR2-3x</strain>
    </source>
</reference>
<dbReference type="OrthoDB" id="5506143at2"/>
<dbReference type="PATRIC" id="fig|273035.7.peg.642"/>
<evidence type="ECO:0000313" key="2">
    <source>
        <dbReference type="Proteomes" id="UP000062963"/>
    </source>
</evidence>
<dbReference type="KEGG" id="skn:SKUN_00544"/>
<dbReference type="Pfam" id="PF08761">
    <property type="entry name" value="dUTPase_2"/>
    <property type="match status" value="1"/>
</dbReference>
<dbReference type="InterPro" id="IPR016947">
    <property type="entry name" value="UCP030140"/>
</dbReference>
<accession>A0A0K2JFR9</accession>
<dbReference type="InterPro" id="IPR014871">
    <property type="entry name" value="dUTPase/dCTP_pyrophosphatase"/>
</dbReference>
<dbReference type="Proteomes" id="UP000062963">
    <property type="component" value="Chromosome"/>
</dbReference>
<keyword evidence="2" id="KW-1185">Reference proteome</keyword>
<gene>
    <name evidence="1" type="ORF">SKUN_00544</name>
</gene>
<name>A0A0K2JFR9_SPIKU</name>
<sequence>MLSKNTFNYLLENQKKLDKHILTKFNLNDNKTFEKRILAFLVELAEFINEQRDFKYWSVKPASGKDILLEEYIDGIHFLISIGNSLTVDFKTYQYHNEYCQENINLTKLYLDCFAVATELIKNQTSEVYFKVLNQYLIIAEQLKFTEYDLLNAYNKKNKINFTRQENNY</sequence>
<dbReference type="EMBL" id="CP010899">
    <property type="protein sequence ID" value="ALA97439.1"/>
    <property type="molecule type" value="Genomic_DNA"/>
</dbReference>
<dbReference type="SUPFAM" id="SSF101386">
    <property type="entry name" value="all-alpha NTP pyrophosphatases"/>
    <property type="match status" value="1"/>
</dbReference>
<protein>
    <submittedName>
        <fullName evidence="1">dUTP diphosphatase</fullName>
    </submittedName>
</protein>